<evidence type="ECO:0000313" key="11">
    <source>
        <dbReference type="EMBL" id="KAF5366894.1"/>
    </source>
</evidence>
<comment type="caution">
    <text evidence="11">The sequence shown here is derived from an EMBL/GenBank/DDBJ whole genome shotgun (WGS) entry which is preliminary data.</text>
</comment>
<dbReference type="GO" id="GO:0005506">
    <property type="term" value="F:iron ion binding"/>
    <property type="evidence" value="ECO:0007669"/>
    <property type="project" value="InterPro"/>
</dbReference>
<dbReference type="OrthoDB" id="2789670at2759"/>
<gene>
    <name evidence="11" type="ORF">D9757_011384</name>
</gene>
<dbReference type="InterPro" id="IPR036396">
    <property type="entry name" value="Cyt_P450_sf"/>
</dbReference>
<name>A0A8H5LRN2_9AGAR</name>
<accession>A0A8H5LRN2</accession>
<dbReference type="EMBL" id="JAACJN010000147">
    <property type="protein sequence ID" value="KAF5366894.1"/>
    <property type="molecule type" value="Genomic_DNA"/>
</dbReference>
<dbReference type="GO" id="GO:0004497">
    <property type="term" value="F:monooxygenase activity"/>
    <property type="evidence" value="ECO:0007669"/>
    <property type="project" value="UniProtKB-KW"/>
</dbReference>
<sequence length="540" mass="61699">MNSALWAISLIFLLSVARKLYLRAQARRNLPPGPRGWPILGNLPQVARESRVWHLFNKWKEEYGSLTYLNMLGEDFIIINTRAAAIELCERRSARYSDRPRYIVSEYIGSEMAMPFARYTKSWQYQRRAIHEVLHTGVSLQYTPVQLEEAIILTHKLLFDSSATLREKLNGSAATVLSVIYGKQSFPVSVENEKKPDVTVSETPHQLRLTSDPLQNLSNIGHRLTSSVSPGGYLVDYFRVLDFLPPSLAKWKRDAQRDHQRISELYEGYYDDAVRMDQHRVSLCAKLTDTELASGLSVKEKAWVAGVTSTAALETTSTTMSYFLYAMSCDANIQRRAHMELDRVVGRSRIPTISDMDSLSYIRAITQEVLRWNPPLPIIAPRRASEDDWYEGHFIPKNAALMLNIWSMNRDKDVYGPNVDEFQPERFLESFDISSNTGEFTLKAEYQNNDGHNAYGFGRRKCVGRHVADNSLFIGMSLILWALHIEPVKDYKPKGEIKRVVDTANPVPDFACTFSPRFPGAEIILQNLYSEIIRTREKSD</sequence>
<evidence type="ECO:0008006" key="13">
    <source>
        <dbReference type="Google" id="ProtNLM"/>
    </source>
</evidence>
<evidence type="ECO:0000256" key="10">
    <source>
        <dbReference type="SAM" id="SignalP"/>
    </source>
</evidence>
<dbReference type="PRINTS" id="PR00463">
    <property type="entry name" value="EP450I"/>
</dbReference>
<keyword evidence="8" id="KW-0503">Monooxygenase</keyword>
<dbReference type="AlphaFoldDB" id="A0A8H5LRN2"/>
<keyword evidence="12" id="KW-1185">Reference proteome</keyword>
<keyword evidence="6" id="KW-0560">Oxidoreductase</keyword>
<keyword evidence="5 9" id="KW-0479">Metal-binding</keyword>
<dbReference type="InterPro" id="IPR001128">
    <property type="entry name" value="Cyt_P450"/>
</dbReference>
<evidence type="ECO:0000256" key="1">
    <source>
        <dbReference type="ARBA" id="ARBA00001971"/>
    </source>
</evidence>
<dbReference type="Pfam" id="PF00067">
    <property type="entry name" value="p450"/>
    <property type="match status" value="1"/>
</dbReference>
<feature type="signal peptide" evidence="10">
    <location>
        <begin position="1"/>
        <end position="19"/>
    </location>
</feature>
<keyword evidence="7 9" id="KW-0408">Iron</keyword>
<evidence type="ECO:0000256" key="4">
    <source>
        <dbReference type="ARBA" id="ARBA00022617"/>
    </source>
</evidence>
<keyword evidence="10" id="KW-0732">Signal</keyword>
<dbReference type="GO" id="GO:0016705">
    <property type="term" value="F:oxidoreductase activity, acting on paired donors, with incorporation or reduction of molecular oxygen"/>
    <property type="evidence" value="ECO:0007669"/>
    <property type="project" value="InterPro"/>
</dbReference>
<keyword evidence="4 9" id="KW-0349">Heme</keyword>
<evidence type="ECO:0000256" key="7">
    <source>
        <dbReference type="ARBA" id="ARBA00023004"/>
    </source>
</evidence>
<dbReference type="Gene3D" id="1.10.630.10">
    <property type="entry name" value="Cytochrome P450"/>
    <property type="match status" value="1"/>
</dbReference>
<evidence type="ECO:0000256" key="5">
    <source>
        <dbReference type="ARBA" id="ARBA00022723"/>
    </source>
</evidence>
<evidence type="ECO:0000256" key="3">
    <source>
        <dbReference type="ARBA" id="ARBA00010617"/>
    </source>
</evidence>
<dbReference type="PANTHER" id="PTHR46300">
    <property type="entry name" value="P450, PUTATIVE (EUROFUNG)-RELATED-RELATED"/>
    <property type="match status" value="1"/>
</dbReference>
<dbReference type="InterPro" id="IPR002401">
    <property type="entry name" value="Cyt_P450_E_grp-I"/>
</dbReference>
<comment type="similarity">
    <text evidence="3">Belongs to the cytochrome P450 family.</text>
</comment>
<evidence type="ECO:0000313" key="12">
    <source>
        <dbReference type="Proteomes" id="UP000518752"/>
    </source>
</evidence>
<evidence type="ECO:0000256" key="8">
    <source>
        <dbReference type="ARBA" id="ARBA00023033"/>
    </source>
</evidence>
<dbReference type="PRINTS" id="PR00385">
    <property type="entry name" value="P450"/>
</dbReference>
<dbReference type="InterPro" id="IPR050364">
    <property type="entry name" value="Cytochrome_P450_fung"/>
</dbReference>
<reference evidence="11 12" key="1">
    <citation type="journal article" date="2020" name="ISME J.">
        <title>Uncovering the hidden diversity of litter-decomposition mechanisms in mushroom-forming fungi.</title>
        <authorList>
            <person name="Floudas D."/>
            <person name="Bentzer J."/>
            <person name="Ahren D."/>
            <person name="Johansson T."/>
            <person name="Persson P."/>
            <person name="Tunlid A."/>
        </authorList>
    </citation>
    <scope>NUCLEOTIDE SEQUENCE [LARGE SCALE GENOMIC DNA]</scope>
    <source>
        <strain evidence="11 12">CBS 406.79</strain>
    </source>
</reference>
<dbReference type="PANTHER" id="PTHR46300:SF7">
    <property type="entry name" value="P450, PUTATIVE (EUROFUNG)-RELATED"/>
    <property type="match status" value="1"/>
</dbReference>
<comment type="cofactor">
    <cofactor evidence="1 9">
        <name>heme</name>
        <dbReference type="ChEBI" id="CHEBI:30413"/>
    </cofactor>
</comment>
<dbReference type="SUPFAM" id="SSF48264">
    <property type="entry name" value="Cytochrome P450"/>
    <property type="match status" value="1"/>
</dbReference>
<dbReference type="Proteomes" id="UP000518752">
    <property type="component" value="Unassembled WGS sequence"/>
</dbReference>
<organism evidence="11 12">
    <name type="scientific">Collybiopsis confluens</name>
    <dbReference type="NCBI Taxonomy" id="2823264"/>
    <lineage>
        <taxon>Eukaryota</taxon>
        <taxon>Fungi</taxon>
        <taxon>Dikarya</taxon>
        <taxon>Basidiomycota</taxon>
        <taxon>Agaricomycotina</taxon>
        <taxon>Agaricomycetes</taxon>
        <taxon>Agaricomycetidae</taxon>
        <taxon>Agaricales</taxon>
        <taxon>Marasmiineae</taxon>
        <taxon>Omphalotaceae</taxon>
        <taxon>Collybiopsis</taxon>
    </lineage>
</organism>
<proteinExistence type="inferred from homology"/>
<evidence type="ECO:0000256" key="2">
    <source>
        <dbReference type="ARBA" id="ARBA00005179"/>
    </source>
</evidence>
<protein>
    <recommendedName>
        <fullName evidence="13">Cytochrome P450</fullName>
    </recommendedName>
</protein>
<comment type="pathway">
    <text evidence="2">Secondary metabolite biosynthesis.</text>
</comment>
<feature type="binding site" description="axial binding residue" evidence="9">
    <location>
        <position position="462"/>
    </location>
    <ligand>
        <name>heme</name>
        <dbReference type="ChEBI" id="CHEBI:30413"/>
    </ligand>
    <ligandPart>
        <name>Fe</name>
        <dbReference type="ChEBI" id="CHEBI:18248"/>
    </ligandPart>
</feature>
<feature type="chain" id="PRO_5034570131" description="Cytochrome P450" evidence="10">
    <location>
        <begin position="20"/>
        <end position="540"/>
    </location>
</feature>
<evidence type="ECO:0000256" key="6">
    <source>
        <dbReference type="ARBA" id="ARBA00023002"/>
    </source>
</evidence>
<evidence type="ECO:0000256" key="9">
    <source>
        <dbReference type="PIRSR" id="PIRSR602401-1"/>
    </source>
</evidence>
<dbReference type="GO" id="GO:0020037">
    <property type="term" value="F:heme binding"/>
    <property type="evidence" value="ECO:0007669"/>
    <property type="project" value="InterPro"/>
</dbReference>